<keyword evidence="12" id="KW-0804">Transcription</keyword>
<keyword evidence="5" id="KW-0479">Metal-binding</keyword>
<evidence type="ECO:0000256" key="6">
    <source>
        <dbReference type="ARBA" id="ARBA00022737"/>
    </source>
</evidence>
<dbReference type="GO" id="GO:0005634">
    <property type="term" value="C:nucleus"/>
    <property type="evidence" value="ECO:0007669"/>
    <property type="project" value="UniProtKB-SubCell"/>
</dbReference>
<evidence type="ECO:0000256" key="14">
    <source>
        <dbReference type="ARBA" id="ARBA00048287"/>
    </source>
</evidence>
<sequence>MSDAEYLTAFYQVVLPISYQFSPELVLVSSGFDACIGDPLGGCKVSPEAYGHLTHLLTALAGGRVILSLEGGYNVTSISHAMPMCTKALLGDPLPSLAPHHVACPSAVTSIKNVIRTQARYWSAVCFQVALPQERVVHTEPLEDKLQVVLNVSGGHQGENDEGALITLHHKEETDRDIKVPPSAEQNFEVMSADLWHTLNESLSKFSLDEGQVDPICSDRNTSPMVPSSDSSPVSSSIDIESQMWPKSSSSNFKELSAVDVPFDETEESSVFTLPHTCSISFSDEGYRSEEQYDVTTFHEGTVVPLTVITEHDGMSAADSDGKSSSDRIGEGQQGQSGSTSEDTNETSSQIPHEQTLVNYLSENMQMLLAGEMFAVVPLRSCPHLVQVQPVPECGIDCNSSCAECGSVQENWVCLVCYTVHCGRYISEHMMLHGHGMSHPLTLSFSDLSVWCYACEAYIDNQILYAAKNALHRKKFGEDMPWSYGDADPTFPV</sequence>
<dbReference type="OrthoDB" id="424012at2759"/>
<dbReference type="PANTHER" id="PTHR47665">
    <property type="entry name" value="HISTONE DEACETYLASE-LIKE PROTEIN"/>
    <property type="match status" value="1"/>
</dbReference>
<evidence type="ECO:0000313" key="18">
    <source>
        <dbReference type="EMBL" id="PNF26146.1"/>
    </source>
</evidence>
<dbReference type="EMBL" id="NEVH01016292">
    <property type="protein sequence ID" value="PNF26146.1"/>
    <property type="molecule type" value="Genomic_DNA"/>
</dbReference>
<evidence type="ECO:0000256" key="15">
    <source>
        <dbReference type="PROSITE-ProRule" id="PRU00502"/>
    </source>
</evidence>
<dbReference type="InterPro" id="IPR001607">
    <property type="entry name" value="Znf_UBP"/>
</dbReference>
<keyword evidence="10" id="KW-0156">Chromatin regulator</keyword>
<dbReference type="PANTHER" id="PTHR47665:SF1">
    <property type="entry name" value="HISTONE DEACETYLASE-LIKE PROTEIN"/>
    <property type="match status" value="1"/>
</dbReference>
<dbReference type="Pfam" id="PF00850">
    <property type="entry name" value="Hist_deacetyl"/>
    <property type="match status" value="1"/>
</dbReference>
<comment type="cofactor">
    <cofactor evidence="1">
        <name>Zn(2+)</name>
        <dbReference type="ChEBI" id="CHEBI:29105"/>
    </cofactor>
</comment>
<dbReference type="Gene3D" id="3.30.40.10">
    <property type="entry name" value="Zinc/RING finger domain, C3HC4 (zinc finger)"/>
    <property type="match status" value="1"/>
</dbReference>
<evidence type="ECO:0000256" key="8">
    <source>
        <dbReference type="ARBA" id="ARBA00022801"/>
    </source>
</evidence>
<feature type="domain" description="UBP-type" evidence="17">
    <location>
        <begin position="380"/>
        <end position="480"/>
    </location>
</feature>
<name>A0A2J7QC29_9NEOP</name>
<gene>
    <name evidence="18" type="ORF">B7P43_G04459</name>
</gene>
<comment type="catalytic activity">
    <reaction evidence="14">
        <text>N(6)-acetyl-L-lysyl-[histone] + H2O = L-lysyl-[histone] + acetate</text>
        <dbReference type="Rhea" id="RHEA:58196"/>
        <dbReference type="Rhea" id="RHEA-COMP:9845"/>
        <dbReference type="Rhea" id="RHEA-COMP:11338"/>
        <dbReference type="ChEBI" id="CHEBI:15377"/>
        <dbReference type="ChEBI" id="CHEBI:29969"/>
        <dbReference type="ChEBI" id="CHEBI:30089"/>
        <dbReference type="ChEBI" id="CHEBI:61930"/>
        <dbReference type="EC" id="3.5.1.98"/>
    </reaction>
</comment>
<evidence type="ECO:0000256" key="16">
    <source>
        <dbReference type="SAM" id="MobiDB-lite"/>
    </source>
</evidence>
<keyword evidence="13" id="KW-0539">Nucleus</keyword>
<dbReference type="AlphaFoldDB" id="A0A2J7QC29"/>
<keyword evidence="9" id="KW-0862">Zinc</keyword>
<protein>
    <recommendedName>
        <fullName evidence="17">UBP-type domain-containing protein</fullName>
    </recommendedName>
</protein>
<dbReference type="InterPro" id="IPR023801">
    <property type="entry name" value="His_deacetylse_dom"/>
</dbReference>
<dbReference type="SUPFAM" id="SSF52768">
    <property type="entry name" value="Arginase/deacetylase"/>
    <property type="match status" value="1"/>
</dbReference>
<keyword evidence="19" id="KW-1185">Reference proteome</keyword>
<evidence type="ECO:0000256" key="11">
    <source>
        <dbReference type="ARBA" id="ARBA00023015"/>
    </source>
</evidence>
<keyword evidence="7 15" id="KW-0863">Zinc-finger</keyword>
<keyword evidence="6" id="KW-0677">Repeat</keyword>
<keyword evidence="4" id="KW-0678">Repressor</keyword>
<dbReference type="SMART" id="SM00290">
    <property type="entry name" value="ZnF_UBP"/>
    <property type="match status" value="1"/>
</dbReference>
<dbReference type="FunFam" id="3.30.40.10:FF:000342">
    <property type="entry name" value="Histone deacetylase 6"/>
    <property type="match status" value="1"/>
</dbReference>
<feature type="compositionally biased region" description="Basic and acidic residues" evidence="16">
    <location>
        <begin position="310"/>
        <end position="330"/>
    </location>
</feature>
<evidence type="ECO:0000256" key="9">
    <source>
        <dbReference type="ARBA" id="ARBA00022833"/>
    </source>
</evidence>
<comment type="caution">
    <text evidence="18">The sequence shown here is derived from an EMBL/GenBank/DDBJ whole genome shotgun (WGS) entry which is preliminary data.</text>
</comment>
<evidence type="ECO:0000256" key="12">
    <source>
        <dbReference type="ARBA" id="ARBA00023163"/>
    </source>
</evidence>
<dbReference type="Pfam" id="PF02148">
    <property type="entry name" value="zf-UBP"/>
    <property type="match status" value="1"/>
</dbReference>
<evidence type="ECO:0000256" key="2">
    <source>
        <dbReference type="ARBA" id="ARBA00004123"/>
    </source>
</evidence>
<evidence type="ECO:0000256" key="1">
    <source>
        <dbReference type="ARBA" id="ARBA00001947"/>
    </source>
</evidence>
<dbReference type="InterPro" id="IPR013087">
    <property type="entry name" value="Znf_C2H2_type"/>
</dbReference>
<comment type="subcellular location">
    <subcellularLocation>
        <location evidence="2">Nucleus</location>
    </subcellularLocation>
</comment>
<evidence type="ECO:0000256" key="5">
    <source>
        <dbReference type="ARBA" id="ARBA00022723"/>
    </source>
</evidence>
<feature type="region of interest" description="Disordered" evidence="16">
    <location>
        <begin position="309"/>
        <end position="352"/>
    </location>
</feature>
<dbReference type="InterPro" id="IPR037138">
    <property type="entry name" value="His_deacetylse_dom_sf"/>
</dbReference>
<accession>A0A2J7QC29</accession>
<evidence type="ECO:0000313" key="19">
    <source>
        <dbReference type="Proteomes" id="UP000235965"/>
    </source>
</evidence>
<dbReference type="SUPFAM" id="SSF57850">
    <property type="entry name" value="RING/U-box"/>
    <property type="match status" value="1"/>
</dbReference>
<evidence type="ECO:0000256" key="13">
    <source>
        <dbReference type="ARBA" id="ARBA00023242"/>
    </source>
</evidence>
<keyword evidence="8" id="KW-0378">Hydrolase</keyword>
<evidence type="ECO:0000259" key="17">
    <source>
        <dbReference type="PROSITE" id="PS50271"/>
    </source>
</evidence>
<evidence type="ECO:0000256" key="4">
    <source>
        <dbReference type="ARBA" id="ARBA00022491"/>
    </source>
</evidence>
<organism evidence="18 19">
    <name type="scientific">Cryptotermes secundus</name>
    <dbReference type="NCBI Taxonomy" id="105785"/>
    <lineage>
        <taxon>Eukaryota</taxon>
        <taxon>Metazoa</taxon>
        <taxon>Ecdysozoa</taxon>
        <taxon>Arthropoda</taxon>
        <taxon>Hexapoda</taxon>
        <taxon>Insecta</taxon>
        <taxon>Pterygota</taxon>
        <taxon>Neoptera</taxon>
        <taxon>Polyneoptera</taxon>
        <taxon>Dictyoptera</taxon>
        <taxon>Blattodea</taxon>
        <taxon>Blattoidea</taxon>
        <taxon>Termitoidae</taxon>
        <taxon>Kalotermitidae</taxon>
        <taxon>Cryptotermitinae</taxon>
        <taxon>Cryptotermes</taxon>
    </lineage>
</organism>
<dbReference type="GO" id="GO:0008270">
    <property type="term" value="F:zinc ion binding"/>
    <property type="evidence" value="ECO:0007669"/>
    <property type="project" value="UniProtKB-KW"/>
</dbReference>
<comment type="similarity">
    <text evidence="3">Belongs to the histone deacetylase family. HD type 2 subfamily.</text>
</comment>
<evidence type="ECO:0000256" key="7">
    <source>
        <dbReference type="ARBA" id="ARBA00022771"/>
    </source>
</evidence>
<evidence type="ECO:0000256" key="3">
    <source>
        <dbReference type="ARBA" id="ARBA00007738"/>
    </source>
</evidence>
<dbReference type="PROSITE" id="PS00028">
    <property type="entry name" value="ZINC_FINGER_C2H2_1"/>
    <property type="match status" value="1"/>
</dbReference>
<dbReference type="PROSITE" id="PS50271">
    <property type="entry name" value="ZF_UBP"/>
    <property type="match status" value="1"/>
</dbReference>
<keyword evidence="11" id="KW-0805">Transcription regulation</keyword>
<dbReference type="Gene3D" id="3.40.800.20">
    <property type="entry name" value="Histone deacetylase domain"/>
    <property type="match status" value="1"/>
</dbReference>
<dbReference type="GO" id="GO:0141221">
    <property type="term" value="F:histone deacetylase activity, hydrolytic mechanism"/>
    <property type="evidence" value="ECO:0007669"/>
    <property type="project" value="UniProtKB-EC"/>
</dbReference>
<proteinExistence type="inferred from homology"/>
<reference evidence="18 19" key="1">
    <citation type="submission" date="2017-12" db="EMBL/GenBank/DDBJ databases">
        <title>Hemimetabolous genomes reveal molecular basis of termite eusociality.</title>
        <authorList>
            <person name="Harrison M.C."/>
            <person name="Jongepier E."/>
            <person name="Robertson H.M."/>
            <person name="Arning N."/>
            <person name="Bitard-Feildel T."/>
            <person name="Chao H."/>
            <person name="Childers C.P."/>
            <person name="Dinh H."/>
            <person name="Doddapaneni H."/>
            <person name="Dugan S."/>
            <person name="Gowin J."/>
            <person name="Greiner C."/>
            <person name="Han Y."/>
            <person name="Hu H."/>
            <person name="Hughes D.S.T."/>
            <person name="Huylmans A.-K."/>
            <person name="Kemena C."/>
            <person name="Kremer L.P.M."/>
            <person name="Lee S.L."/>
            <person name="Lopez-Ezquerra A."/>
            <person name="Mallet L."/>
            <person name="Monroy-Kuhn J.M."/>
            <person name="Moser A."/>
            <person name="Murali S.C."/>
            <person name="Muzny D.M."/>
            <person name="Otani S."/>
            <person name="Piulachs M.-D."/>
            <person name="Poelchau M."/>
            <person name="Qu J."/>
            <person name="Schaub F."/>
            <person name="Wada-Katsumata A."/>
            <person name="Worley K.C."/>
            <person name="Xie Q."/>
            <person name="Ylla G."/>
            <person name="Poulsen M."/>
            <person name="Gibbs R.A."/>
            <person name="Schal C."/>
            <person name="Richards S."/>
            <person name="Belles X."/>
            <person name="Korb J."/>
            <person name="Bornberg-Bauer E."/>
        </authorList>
    </citation>
    <scope>NUCLEOTIDE SEQUENCE [LARGE SCALE GENOMIC DNA]</scope>
    <source>
        <tissue evidence="18">Whole body</tissue>
    </source>
</reference>
<evidence type="ECO:0000256" key="10">
    <source>
        <dbReference type="ARBA" id="ARBA00022853"/>
    </source>
</evidence>
<dbReference type="InterPro" id="IPR023696">
    <property type="entry name" value="Ureohydrolase_dom_sf"/>
</dbReference>
<dbReference type="Proteomes" id="UP000235965">
    <property type="component" value="Unassembled WGS sequence"/>
</dbReference>
<dbReference type="InterPro" id="IPR013083">
    <property type="entry name" value="Znf_RING/FYVE/PHD"/>
</dbReference>